<gene>
    <name evidence="6" type="ORF">GQA70_03405</name>
</gene>
<dbReference type="PANTHER" id="PTHR33337:SF40">
    <property type="entry name" value="CENP-V_GFA DOMAIN-CONTAINING PROTEIN-RELATED"/>
    <property type="match status" value="1"/>
</dbReference>
<reference evidence="6 7" key="1">
    <citation type="submission" date="2019-12" db="EMBL/GenBank/DDBJ databases">
        <title>Complete Genome Sequence of a Quorum-Sensing Bacterium,Rhodobacteraceae bacterium C31, Isolated from a marine microalgae symbiotic bacteria.</title>
        <authorList>
            <person name="Zhang Y."/>
        </authorList>
    </citation>
    <scope>NUCLEOTIDE SEQUENCE [LARGE SCALE GENOMIC DNA]</scope>
    <source>
        <strain evidence="6 7">C31</strain>
    </source>
</reference>
<organism evidence="6 7">
    <name type="scientific">Ponticoccus alexandrii</name>
    <dbReference type="NCBI Taxonomy" id="1943633"/>
    <lineage>
        <taxon>Bacteria</taxon>
        <taxon>Pseudomonadati</taxon>
        <taxon>Pseudomonadota</taxon>
        <taxon>Alphaproteobacteria</taxon>
        <taxon>Rhodobacterales</taxon>
        <taxon>Roseobacteraceae</taxon>
        <taxon>Ponticoccus</taxon>
    </lineage>
</organism>
<dbReference type="RefSeq" id="WP_031322336.1">
    <property type="nucleotide sequence ID" value="NZ_CP047166.1"/>
</dbReference>
<accession>A0ABX7F6J0</accession>
<protein>
    <submittedName>
        <fullName evidence="6">GFA family protein</fullName>
    </submittedName>
</protein>
<dbReference type="InterPro" id="IPR006913">
    <property type="entry name" value="CENP-V/GFA"/>
</dbReference>
<keyword evidence="2" id="KW-0479">Metal-binding</keyword>
<keyword evidence="3" id="KW-0862">Zinc</keyword>
<dbReference type="Gene3D" id="3.90.1590.10">
    <property type="entry name" value="glutathione-dependent formaldehyde- activating enzyme (gfa)"/>
    <property type="match status" value="1"/>
</dbReference>
<dbReference type="PANTHER" id="PTHR33337">
    <property type="entry name" value="GFA DOMAIN-CONTAINING PROTEIN"/>
    <property type="match status" value="1"/>
</dbReference>
<evidence type="ECO:0000256" key="1">
    <source>
        <dbReference type="ARBA" id="ARBA00005495"/>
    </source>
</evidence>
<evidence type="ECO:0000256" key="4">
    <source>
        <dbReference type="ARBA" id="ARBA00023239"/>
    </source>
</evidence>
<keyword evidence="7" id="KW-1185">Reference proteome</keyword>
<comment type="similarity">
    <text evidence="1">Belongs to the Gfa family.</text>
</comment>
<dbReference type="InterPro" id="IPR011057">
    <property type="entry name" value="Mss4-like_sf"/>
</dbReference>
<evidence type="ECO:0000256" key="2">
    <source>
        <dbReference type="ARBA" id="ARBA00022723"/>
    </source>
</evidence>
<keyword evidence="4" id="KW-0456">Lyase</keyword>
<sequence length="141" mass="15124">MSVARGHCLCGAVTVQVTDLPDELSACHCALCTRWGGGVQMGIEVPLSALTVAGPVKRHRSSELADRAWCDTCGSSLFLAGHGEDVVWLSPGLFENAGGAELVSVVYADRHPDGFWLEGARVERVSQQDYEADNPHLNEEC</sequence>
<dbReference type="EMBL" id="CP047166">
    <property type="protein sequence ID" value="QRF65446.1"/>
    <property type="molecule type" value="Genomic_DNA"/>
</dbReference>
<dbReference type="PROSITE" id="PS51891">
    <property type="entry name" value="CENP_V_GFA"/>
    <property type="match status" value="1"/>
</dbReference>
<feature type="domain" description="CENP-V/GFA" evidence="5">
    <location>
        <begin position="4"/>
        <end position="131"/>
    </location>
</feature>
<evidence type="ECO:0000313" key="7">
    <source>
        <dbReference type="Proteomes" id="UP000596387"/>
    </source>
</evidence>
<proteinExistence type="inferred from homology"/>
<name>A0ABX7F6J0_9RHOB</name>
<dbReference type="Proteomes" id="UP000596387">
    <property type="component" value="Chromosome"/>
</dbReference>
<dbReference type="Pfam" id="PF04828">
    <property type="entry name" value="GFA"/>
    <property type="match status" value="1"/>
</dbReference>
<evidence type="ECO:0000313" key="6">
    <source>
        <dbReference type="EMBL" id="QRF65446.1"/>
    </source>
</evidence>
<evidence type="ECO:0000256" key="3">
    <source>
        <dbReference type="ARBA" id="ARBA00022833"/>
    </source>
</evidence>
<evidence type="ECO:0000259" key="5">
    <source>
        <dbReference type="PROSITE" id="PS51891"/>
    </source>
</evidence>
<dbReference type="SUPFAM" id="SSF51316">
    <property type="entry name" value="Mss4-like"/>
    <property type="match status" value="1"/>
</dbReference>